<dbReference type="EMBL" id="CH473956">
    <property type="protein sequence ID" value="EDM17528.1"/>
    <property type="molecule type" value="Genomic_DNA"/>
</dbReference>
<reference evidence="1 2" key="1">
    <citation type="submission" date="2005-09" db="EMBL/GenBank/DDBJ databases">
        <authorList>
            <person name="Mural R.J."/>
            <person name="Li P.W."/>
            <person name="Adams M.D."/>
            <person name="Amanatides P.G."/>
            <person name="Baden-Tillson H."/>
            <person name="Barnstead M."/>
            <person name="Chin S.H."/>
            <person name="Dew I."/>
            <person name="Evans C.A."/>
            <person name="Ferriera S."/>
            <person name="Flanigan M."/>
            <person name="Fosler C."/>
            <person name="Glodek A."/>
            <person name="Gu Z."/>
            <person name="Holt R.A."/>
            <person name="Jennings D."/>
            <person name="Kraft C.L."/>
            <person name="Lu F."/>
            <person name="Nguyen T."/>
            <person name="Nusskern D.R."/>
            <person name="Pfannkoch C.M."/>
            <person name="Sitter C."/>
            <person name="Sutton G.G."/>
            <person name="Venter J.C."/>
            <person name="Wang Z."/>
            <person name="Woodage T."/>
            <person name="Zheng X.H."/>
            <person name="Zhong F."/>
        </authorList>
    </citation>
    <scope>NUCLEOTIDE SEQUENCE [LARGE SCALE GENOMIC DNA]</scope>
    <source>
        <strain>BN</strain>
        <strain evidence="2">Sprague-Dawley</strain>
    </source>
</reference>
<proteinExistence type="predicted"/>
<dbReference type="AlphaFoldDB" id="A6I903"/>
<name>A6I903_RAT</name>
<gene>
    <name evidence="1" type="ORF">rCG_40565</name>
</gene>
<sequence>MGSFIAIAGPVAHPEPLVTKVVTPDPVPVSIIV</sequence>
<dbReference type="Proteomes" id="UP000234681">
    <property type="component" value="Chromosome 1"/>
</dbReference>
<organism evidence="1 2">
    <name type="scientific">Rattus norvegicus</name>
    <name type="common">Rat</name>
    <dbReference type="NCBI Taxonomy" id="10116"/>
    <lineage>
        <taxon>Eukaryota</taxon>
        <taxon>Metazoa</taxon>
        <taxon>Chordata</taxon>
        <taxon>Craniata</taxon>
        <taxon>Vertebrata</taxon>
        <taxon>Euteleostomi</taxon>
        <taxon>Mammalia</taxon>
        <taxon>Eutheria</taxon>
        <taxon>Euarchontoglires</taxon>
        <taxon>Glires</taxon>
        <taxon>Rodentia</taxon>
        <taxon>Myomorpha</taxon>
        <taxon>Muroidea</taxon>
        <taxon>Muridae</taxon>
        <taxon>Murinae</taxon>
        <taxon>Rattus</taxon>
    </lineage>
</organism>
<evidence type="ECO:0000313" key="2">
    <source>
        <dbReference type="Proteomes" id="UP000234681"/>
    </source>
</evidence>
<protein>
    <submittedName>
        <fullName evidence="1">RCG40565, isoform CRA_b</fullName>
    </submittedName>
</protein>
<accession>A6I903</accession>
<evidence type="ECO:0000313" key="1">
    <source>
        <dbReference type="EMBL" id="EDM17528.1"/>
    </source>
</evidence>